<dbReference type="Gene3D" id="1.10.1740.10">
    <property type="match status" value="1"/>
</dbReference>
<evidence type="ECO:0000259" key="5">
    <source>
        <dbReference type="Pfam" id="PF04542"/>
    </source>
</evidence>
<proteinExistence type="inferred from homology"/>
<dbReference type="InterPro" id="IPR014327">
    <property type="entry name" value="RNA_pol_sigma70_bacteroid"/>
</dbReference>
<keyword evidence="4" id="KW-0804">Transcription</keyword>
<gene>
    <name evidence="7" type="ORF">C1H87_19095</name>
</gene>
<accession>A0A2K9PUF1</accession>
<feature type="domain" description="RNA polymerase sigma-70 region 2" evidence="5">
    <location>
        <begin position="28"/>
        <end position="94"/>
    </location>
</feature>
<dbReference type="Proteomes" id="UP000235826">
    <property type="component" value="Chromosome"/>
</dbReference>
<dbReference type="KEGG" id="fek:C1H87_19095"/>
<dbReference type="PANTHER" id="PTHR43133">
    <property type="entry name" value="RNA POLYMERASE ECF-TYPE SIGMA FACTO"/>
    <property type="match status" value="1"/>
</dbReference>
<comment type="similarity">
    <text evidence="1">Belongs to the sigma-70 factor family. ECF subfamily.</text>
</comment>
<dbReference type="InterPro" id="IPR007627">
    <property type="entry name" value="RNA_pol_sigma70_r2"/>
</dbReference>
<organism evidence="7 8">
    <name type="scientific">Flavivirga eckloniae</name>
    <dbReference type="NCBI Taxonomy" id="1803846"/>
    <lineage>
        <taxon>Bacteria</taxon>
        <taxon>Pseudomonadati</taxon>
        <taxon>Bacteroidota</taxon>
        <taxon>Flavobacteriia</taxon>
        <taxon>Flavobacteriales</taxon>
        <taxon>Flavobacteriaceae</taxon>
        <taxon>Flavivirga</taxon>
    </lineage>
</organism>
<feature type="domain" description="RNA polymerase sigma factor 70 region 4 type 2" evidence="6">
    <location>
        <begin position="131"/>
        <end position="181"/>
    </location>
</feature>
<keyword evidence="3" id="KW-0731">Sigma factor</keyword>
<evidence type="ECO:0000313" key="8">
    <source>
        <dbReference type="Proteomes" id="UP000235826"/>
    </source>
</evidence>
<dbReference type="NCBIfam" id="TIGR02937">
    <property type="entry name" value="sigma70-ECF"/>
    <property type="match status" value="1"/>
</dbReference>
<dbReference type="Pfam" id="PF04542">
    <property type="entry name" value="Sigma70_r2"/>
    <property type="match status" value="1"/>
</dbReference>
<dbReference type="OrthoDB" id="659855at2"/>
<dbReference type="InterPro" id="IPR013249">
    <property type="entry name" value="RNA_pol_sigma70_r4_t2"/>
</dbReference>
<dbReference type="GO" id="GO:0016987">
    <property type="term" value="F:sigma factor activity"/>
    <property type="evidence" value="ECO:0007669"/>
    <property type="project" value="UniProtKB-KW"/>
</dbReference>
<evidence type="ECO:0000256" key="3">
    <source>
        <dbReference type="ARBA" id="ARBA00023082"/>
    </source>
</evidence>
<dbReference type="InterPro" id="IPR013325">
    <property type="entry name" value="RNA_pol_sigma_r2"/>
</dbReference>
<name>A0A2K9PUF1_9FLAO</name>
<dbReference type="Pfam" id="PF08281">
    <property type="entry name" value="Sigma70_r4_2"/>
    <property type="match status" value="1"/>
</dbReference>
<dbReference type="InterPro" id="IPR039425">
    <property type="entry name" value="RNA_pol_sigma-70-like"/>
</dbReference>
<dbReference type="NCBIfam" id="TIGR02985">
    <property type="entry name" value="Sig70_bacteroi1"/>
    <property type="match status" value="1"/>
</dbReference>
<keyword evidence="8" id="KW-1185">Reference proteome</keyword>
<dbReference type="InterPro" id="IPR013324">
    <property type="entry name" value="RNA_pol_sigma_r3/r4-like"/>
</dbReference>
<dbReference type="Gene3D" id="1.10.10.10">
    <property type="entry name" value="Winged helix-like DNA-binding domain superfamily/Winged helix DNA-binding domain"/>
    <property type="match status" value="1"/>
</dbReference>
<reference evidence="7 8" key="1">
    <citation type="submission" date="2018-01" db="EMBL/GenBank/DDBJ databases">
        <title>Complete genome sequence of Flavivirga eckloniae ECD14 isolated from seaweed Ecklonia cava.</title>
        <authorList>
            <person name="Lee J.H."/>
            <person name="Baik K.S."/>
            <person name="Seong C.N."/>
        </authorList>
    </citation>
    <scope>NUCLEOTIDE SEQUENCE [LARGE SCALE GENOMIC DNA]</scope>
    <source>
        <strain evidence="7 8">ECD14</strain>
    </source>
</reference>
<dbReference type="GO" id="GO:0006352">
    <property type="term" value="P:DNA-templated transcription initiation"/>
    <property type="evidence" value="ECO:0007669"/>
    <property type="project" value="InterPro"/>
</dbReference>
<sequence length="200" mass="23678">MKEYNINIESDSFIRLLQKGDKVAHEVLFRLYYDKLLHIAKGYLDSVEDAEGIVQNIFLKVWEKKKNVIKIRSINNYLHTMTKNACLDLLKHQRVRNTFSNDYYKEKIAIQHQFIKDEAASLVLETELEKKINEAIEALPEKCKRVFIKSRFEGLKHSEIAETLHISKRTVDNHISNALHHMRLHLKEYITLIIIFFKLN</sequence>
<evidence type="ECO:0000256" key="1">
    <source>
        <dbReference type="ARBA" id="ARBA00010641"/>
    </source>
</evidence>
<dbReference type="AlphaFoldDB" id="A0A2K9PUF1"/>
<dbReference type="SUPFAM" id="SSF88659">
    <property type="entry name" value="Sigma3 and sigma4 domains of RNA polymerase sigma factors"/>
    <property type="match status" value="1"/>
</dbReference>
<evidence type="ECO:0000256" key="4">
    <source>
        <dbReference type="ARBA" id="ARBA00023163"/>
    </source>
</evidence>
<dbReference type="PANTHER" id="PTHR43133:SF46">
    <property type="entry name" value="RNA POLYMERASE SIGMA-70 FACTOR ECF SUBFAMILY"/>
    <property type="match status" value="1"/>
</dbReference>
<protein>
    <submittedName>
        <fullName evidence="7">RNA polymerase sigma-70 factor</fullName>
    </submittedName>
</protein>
<dbReference type="SUPFAM" id="SSF88946">
    <property type="entry name" value="Sigma2 domain of RNA polymerase sigma factors"/>
    <property type="match status" value="1"/>
</dbReference>
<evidence type="ECO:0000313" key="7">
    <source>
        <dbReference type="EMBL" id="AUP80705.1"/>
    </source>
</evidence>
<dbReference type="InterPro" id="IPR014284">
    <property type="entry name" value="RNA_pol_sigma-70_dom"/>
</dbReference>
<dbReference type="EMBL" id="CP025791">
    <property type="protein sequence ID" value="AUP80705.1"/>
    <property type="molecule type" value="Genomic_DNA"/>
</dbReference>
<dbReference type="GO" id="GO:0003677">
    <property type="term" value="F:DNA binding"/>
    <property type="evidence" value="ECO:0007669"/>
    <property type="project" value="InterPro"/>
</dbReference>
<evidence type="ECO:0000259" key="6">
    <source>
        <dbReference type="Pfam" id="PF08281"/>
    </source>
</evidence>
<dbReference type="InterPro" id="IPR036388">
    <property type="entry name" value="WH-like_DNA-bd_sf"/>
</dbReference>
<evidence type="ECO:0000256" key="2">
    <source>
        <dbReference type="ARBA" id="ARBA00023015"/>
    </source>
</evidence>
<keyword evidence="2" id="KW-0805">Transcription regulation</keyword>